<dbReference type="PANTHER" id="PTHR14969:SF13">
    <property type="entry name" value="AT30094P"/>
    <property type="match status" value="1"/>
</dbReference>
<dbReference type="EMBL" id="RZNJ01000001">
    <property type="protein sequence ID" value="RUT35041.1"/>
    <property type="molecule type" value="Genomic_DNA"/>
</dbReference>
<dbReference type="AlphaFoldDB" id="A0A433XLT9"/>
<dbReference type="InterPro" id="IPR036938">
    <property type="entry name" value="PAP2/HPO_sf"/>
</dbReference>
<dbReference type="SUPFAM" id="SSF48317">
    <property type="entry name" value="Acid phosphatase/Vanadium-dependent haloperoxidase"/>
    <property type="match status" value="1"/>
</dbReference>
<feature type="transmembrane region" description="Helical" evidence="1">
    <location>
        <begin position="139"/>
        <end position="157"/>
    </location>
</feature>
<name>A0A433XLT9_9HYPH</name>
<evidence type="ECO:0000313" key="3">
    <source>
        <dbReference type="EMBL" id="RUT35041.1"/>
    </source>
</evidence>
<organism evidence="3 4">
    <name type="scientific">Arsenicitalea aurantiaca</name>
    <dbReference type="NCBI Taxonomy" id="1783274"/>
    <lineage>
        <taxon>Bacteria</taxon>
        <taxon>Pseudomonadati</taxon>
        <taxon>Pseudomonadota</taxon>
        <taxon>Alphaproteobacteria</taxon>
        <taxon>Hyphomicrobiales</taxon>
        <taxon>Devosiaceae</taxon>
        <taxon>Arsenicitalea</taxon>
    </lineage>
</organism>
<feature type="domain" description="Phosphatidic acid phosphatase type 2/haloperoxidase" evidence="2">
    <location>
        <begin position="137"/>
        <end position="252"/>
    </location>
</feature>
<feature type="transmembrane region" description="Helical" evidence="1">
    <location>
        <begin position="177"/>
        <end position="198"/>
    </location>
</feature>
<dbReference type="Pfam" id="PF01569">
    <property type="entry name" value="PAP2"/>
    <property type="match status" value="1"/>
</dbReference>
<feature type="transmembrane region" description="Helical" evidence="1">
    <location>
        <begin position="237"/>
        <end position="255"/>
    </location>
</feature>
<keyword evidence="1" id="KW-0812">Transmembrane</keyword>
<keyword evidence="4" id="KW-1185">Reference proteome</keyword>
<evidence type="ECO:0000259" key="2">
    <source>
        <dbReference type="SMART" id="SM00014"/>
    </source>
</evidence>
<comment type="caution">
    <text evidence="3">The sequence shown here is derived from an EMBL/GenBank/DDBJ whole genome shotgun (WGS) entry which is preliminary data.</text>
</comment>
<evidence type="ECO:0000256" key="1">
    <source>
        <dbReference type="SAM" id="Phobius"/>
    </source>
</evidence>
<protein>
    <submittedName>
        <fullName evidence="3">Phosphatase PAP2 family protein</fullName>
    </submittedName>
</protein>
<dbReference type="InterPro" id="IPR000326">
    <property type="entry name" value="PAP2/HPO"/>
</dbReference>
<dbReference type="SMART" id="SM00014">
    <property type="entry name" value="acidPPc"/>
    <property type="match status" value="1"/>
</dbReference>
<dbReference type="CDD" id="cd03392">
    <property type="entry name" value="PAP2_like_2"/>
    <property type="match status" value="1"/>
</dbReference>
<dbReference type="Proteomes" id="UP000281547">
    <property type="component" value="Unassembled WGS sequence"/>
</dbReference>
<gene>
    <name evidence="3" type="ORF">EMQ25_03555</name>
</gene>
<feature type="transmembrane region" description="Helical" evidence="1">
    <location>
        <begin position="53"/>
        <end position="78"/>
    </location>
</feature>
<reference evidence="3 4" key="1">
    <citation type="journal article" date="2016" name="Int. J. Syst. Evol. Microbiol.">
        <title>Arsenicitalea aurantiaca gen. nov., sp. nov., a new member of the family Hyphomicrobiaceae, isolated from high-arsenic sediment.</title>
        <authorList>
            <person name="Mu Y."/>
            <person name="Zhou L."/>
            <person name="Zeng X.C."/>
            <person name="Liu L."/>
            <person name="Pan Y."/>
            <person name="Chen X."/>
            <person name="Wang J."/>
            <person name="Li S."/>
            <person name="Li W.J."/>
            <person name="Wang Y."/>
        </authorList>
    </citation>
    <scope>NUCLEOTIDE SEQUENCE [LARGE SCALE GENOMIC DNA]</scope>
    <source>
        <strain evidence="3 4">42-50</strain>
    </source>
</reference>
<keyword evidence="1" id="KW-0472">Membrane</keyword>
<evidence type="ECO:0000313" key="4">
    <source>
        <dbReference type="Proteomes" id="UP000281547"/>
    </source>
</evidence>
<dbReference type="PANTHER" id="PTHR14969">
    <property type="entry name" value="SPHINGOSINE-1-PHOSPHATE PHOSPHOHYDROLASE"/>
    <property type="match status" value="1"/>
</dbReference>
<accession>A0A433XLT9</accession>
<feature type="transmembrane region" description="Helical" evidence="1">
    <location>
        <begin position="111"/>
        <end position="132"/>
    </location>
</feature>
<feature type="transmembrane region" description="Helical" evidence="1">
    <location>
        <begin position="210"/>
        <end position="231"/>
    </location>
</feature>
<sequence>MGVLLGGFRFDPKDGRRQAVPTWAQDFCGASPCLGNRAGRGAFSTDRISGEGWVMLIASVVLFGAFCLLAVGVLQGALDGIDLAIMNLLRNPDAPDALLGPTWLHEMGRDVTALGSLSVLFLVTGTSFAYLLVTGRTRLAAFLAGAFGGAFLLSFALKELVGRPRPEFISIAEVFTPSFPSAHASLSAATFLSVGLLLTRAEPGETKDRYVIGVAIVLTLLVGLSRLYLGLHYPSDILAGWMLGAGWVCLCWWYAERREHRAEIALAEARRY</sequence>
<keyword evidence="1" id="KW-1133">Transmembrane helix</keyword>
<proteinExistence type="predicted"/>
<dbReference type="Gene3D" id="1.20.144.10">
    <property type="entry name" value="Phosphatidic acid phosphatase type 2/haloperoxidase"/>
    <property type="match status" value="2"/>
</dbReference>